<dbReference type="EMBL" id="JAFBED010000002">
    <property type="protein sequence ID" value="MBM7619400.1"/>
    <property type="molecule type" value="Genomic_DNA"/>
</dbReference>
<evidence type="ECO:0000256" key="4">
    <source>
        <dbReference type="ARBA" id="ARBA00034320"/>
    </source>
</evidence>
<dbReference type="InterPro" id="IPR011629">
    <property type="entry name" value="CobW-like_C"/>
</dbReference>
<evidence type="ECO:0000256" key="5">
    <source>
        <dbReference type="ARBA" id="ARBA00049117"/>
    </source>
</evidence>
<dbReference type="Proteomes" id="UP000737402">
    <property type="component" value="Unassembled WGS sequence"/>
</dbReference>
<dbReference type="Gene3D" id="3.40.50.300">
    <property type="entry name" value="P-loop containing nucleotide triphosphate hydrolases"/>
    <property type="match status" value="1"/>
</dbReference>
<evidence type="ECO:0000313" key="7">
    <source>
        <dbReference type="EMBL" id="MBM7619400.1"/>
    </source>
</evidence>
<evidence type="ECO:0000259" key="6">
    <source>
        <dbReference type="SMART" id="SM00833"/>
    </source>
</evidence>
<dbReference type="InterPro" id="IPR003495">
    <property type="entry name" value="CobW/HypB/UreG_nucleotide-bd"/>
</dbReference>
<gene>
    <name evidence="7" type="ORF">JOC95_001249</name>
</gene>
<dbReference type="SMART" id="SM00833">
    <property type="entry name" value="CobW_C"/>
    <property type="match status" value="1"/>
</dbReference>
<keyword evidence="2" id="KW-0378">Hydrolase</keyword>
<dbReference type="Pfam" id="PF07683">
    <property type="entry name" value="CobW_C"/>
    <property type="match status" value="1"/>
</dbReference>
<dbReference type="InterPro" id="IPR036627">
    <property type="entry name" value="CobW-likC_sf"/>
</dbReference>
<reference evidence="7 8" key="1">
    <citation type="submission" date="2021-01" db="EMBL/GenBank/DDBJ databases">
        <title>Genomic Encyclopedia of Type Strains, Phase IV (KMG-IV): sequencing the most valuable type-strain genomes for metagenomic binning, comparative biology and taxonomic classification.</title>
        <authorList>
            <person name="Goeker M."/>
        </authorList>
    </citation>
    <scope>NUCLEOTIDE SEQUENCE [LARGE SCALE GENOMIC DNA]</scope>
    <source>
        <strain evidence="7 8">DSM 25879</strain>
    </source>
</reference>
<protein>
    <submittedName>
        <fullName evidence="7">G3E family GTPase</fullName>
    </submittedName>
</protein>
<dbReference type="Gene3D" id="3.30.1220.10">
    <property type="entry name" value="CobW-like, C-terminal domain"/>
    <property type="match status" value="1"/>
</dbReference>
<accession>A0ABS2NYT8</accession>
<evidence type="ECO:0000256" key="2">
    <source>
        <dbReference type="ARBA" id="ARBA00022801"/>
    </source>
</evidence>
<comment type="caution">
    <text evidence="7">The sequence shown here is derived from an EMBL/GenBank/DDBJ whole genome shotgun (WGS) entry which is preliminary data.</text>
</comment>
<feature type="domain" description="CobW C-terminal" evidence="6">
    <location>
        <begin position="219"/>
        <end position="304"/>
    </location>
</feature>
<evidence type="ECO:0000256" key="1">
    <source>
        <dbReference type="ARBA" id="ARBA00022741"/>
    </source>
</evidence>
<dbReference type="RefSeq" id="WP_204414409.1">
    <property type="nucleotide sequence ID" value="NZ_JAFBED010000002.1"/>
</dbReference>
<organism evidence="7 8">
    <name type="scientific">Sutcliffiella tianshenii</name>
    <dbReference type="NCBI Taxonomy" id="1463404"/>
    <lineage>
        <taxon>Bacteria</taxon>
        <taxon>Bacillati</taxon>
        <taxon>Bacillota</taxon>
        <taxon>Bacilli</taxon>
        <taxon>Bacillales</taxon>
        <taxon>Bacillaceae</taxon>
        <taxon>Sutcliffiella</taxon>
    </lineage>
</organism>
<sequence length="308" mass="35011">MSKQIEVYILSGFLGSGKTTLLTQMLEQEQKNGRKVAVVMNELGKVSIDSDAVPDSLPLAELFDGCICCTIQEKLESTMQGLLMDKELDAVYIETTGAAHPIEVLDTVLSPIFADRFSSARIITLLDVLRWKEKDGLSIQVKQLIREQVRHADMLILNKTDLLSESEVASILYEIQSLSPYAQTILTSFAKIPEDSWRQVKKLEKENHQAAHVNDKLHLKTFVHRFTSSINLDQFEDWLRSLPDNVYRIKGYLSFHHTSSIYLFQYSYGTPLYLKEPVKVPLNFVLIGENLDIETLSSQLNELEQTKS</sequence>
<comment type="similarity">
    <text evidence="4">Belongs to the SIMIBI class G3E GTPase family. ZNG1 subfamily.</text>
</comment>
<dbReference type="PANTHER" id="PTHR13748:SF62">
    <property type="entry name" value="COBW DOMAIN-CONTAINING PROTEIN"/>
    <property type="match status" value="1"/>
</dbReference>
<comment type="catalytic activity">
    <reaction evidence="5">
        <text>GTP + H2O = GDP + phosphate + H(+)</text>
        <dbReference type="Rhea" id="RHEA:19669"/>
        <dbReference type="ChEBI" id="CHEBI:15377"/>
        <dbReference type="ChEBI" id="CHEBI:15378"/>
        <dbReference type="ChEBI" id="CHEBI:37565"/>
        <dbReference type="ChEBI" id="CHEBI:43474"/>
        <dbReference type="ChEBI" id="CHEBI:58189"/>
    </reaction>
    <physiologicalReaction direction="left-to-right" evidence="5">
        <dbReference type="Rhea" id="RHEA:19670"/>
    </physiologicalReaction>
</comment>
<proteinExistence type="inferred from homology"/>
<name>A0ABS2NYT8_9BACI</name>
<keyword evidence="3" id="KW-0143">Chaperone</keyword>
<dbReference type="CDD" id="cd03112">
    <property type="entry name" value="CobW-like"/>
    <property type="match status" value="1"/>
</dbReference>
<dbReference type="InterPro" id="IPR027417">
    <property type="entry name" value="P-loop_NTPase"/>
</dbReference>
<dbReference type="PANTHER" id="PTHR13748">
    <property type="entry name" value="COBW-RELATED"/>
    <property type="match status" value="1"/>
</dbReference>
<dbReference type="Pfam" id="PF02492">
    <property type="entry name" value="cobW"/>
    <property type="match status" value="1"/>
</dbReference>
<evidence type="ECO:0000313" key="8">
    <source>
        <dbReference type="Proteomes" id="UP000737402"/>
    </source>
</evidence>
<evidence type="ECO:0000256" key="3">
    <source>
        <dbReference type="ARBA" id="ARBA00023186"/>
    </source>
</evidence>
<keyword evidence="8" id="KW-1185">Reference proteome</keyword>
<keyword evidence="1" id="KW-0547">Nucleotide-binding</keyword>
<dbReference type="InterPro" id="IPR051316">
    <property type="entry name" value="Zinc-reg_GTPase_activator"/>
</dbReference>
<dbReference type="SUPFAM" id="SSF52540">
    <property type="entry name" value="P-loop containing nucleoside triphosphate hydrolases"/>
    <property type="match status" value="1"/>
</dbReference>
<dbReference type="SUPFAM" id="SSF90002">
    <property type="entry name" value="Hypothetical protein YjiA, C-terminal domain"/>
    <property type="match status" value="1"/>
</dbReference>